<proteinExistence type="predicted"/>
<feature type="compositionally biased region" description="Basic and acidic residues" evidence="1">
    <location>
        <begin position="47"/>
        <end position="57"/>
    </location>
</feature>
<evidence type="ECO:0000256" key="1">
    <source>
        <dbReference type="SAM" id="MobiDB-lite"/>
    </source>
</evidence>
<sequence>MSSRSGLSSTLGHIDELCQQKPNLHLLLRDQQMPVMMNDKSGVEPVDGGRDGVYHDPLDVHRKAGSTDLCRVGDHIEASVLSLHEDTECVREVDLMPLLVHSTRLLARLLNRFGTTGAR</sequence>
<feature type="region of interest" description="Disordered" evidence="1">
    <location>
        <begin position="38"/>
        <end position="57"/>
    </location>
</feature>
<dbReference type="AlphaFoldDB" id="A0AAV1T3R0"/>
<organism evidence="2 3">
    <name type="scientific">Peronospora matthiolae</name>
    <dbReference type="NCBI Taxonomy" id="2874970"/>
    <lineage>
        <taxon>Eukaryota</taxon>
        <taxon>Sar</taxon>
        <taxon>Stramenopiles</taxon>
        <taxon>Oomycota</taxon>
        <taxon>Peronosporomycetes</taxon>
        <taxon>Peronosporales</taxon>
        <taxon>Peronosporaceae</taxon>
        <taxon>Peronospora</taxon>
    </lineage>
</organism>
<dbReference type="Proteomes" id="UP001162060">
    <property type="component" value="Unassembled WGS sequence"/>
</dbReference>
<protein>
    <submittedName>
        <fullName evidence="2">Uncharacterized protein</fullName>
    </submittedName>
</protein>
<name>A0AAV1T3R0_9STRA</name>
<gene>
    <name evidence="2" type="ORF">PM001_LOCUS1823</name>
</gene>
<dbReference type="EMBL" id="CAKLBY020000016">
    <property type="protein sequence ID" value="CAK7899195.1"/>
    <property type="molecule type" value="Genomic_DNA"/>
</dbReference>
<evidence type="ECO:0000313" key="3">
    <source>
        <dbReference type="Proteomes" id="UP001162060"/>
    </source>
</evidence>
<comment type="caution">
    <text evidence="2">The sequence shown here is derived from an EMBL/GenBank/DDBJ whole genome shotgun (WGS) entry which is preliminary data.</text>
</comment>
<reference evidence="2" key="1">
    <citation type="submission" date="2024-01" db="EMBL/GenBank/DDBJ databases">
        <authorList>
            <person name="Webb A."/>
        </authorList>
    </citation>
    <scope>NUCLEOTIDE SEQUENCE</scope>
    <source>
        <strain evidence="2">Pm1</strain>
    </source>
</reference>
<accession>A0AAV1T3R0</accession>
<evidence type="ECO:0000313" key="2">
    <source>
        <dbReference type="EMBL" id="CAK7899195.1"/>
    </source>
</evidence>